<dbReference type="PANTHER" id="PTHR11061">
    <property type="entry name" value="RNA M5U METHYLTRANSFERASE"/>
    <property type="match status" value="1"/>
</dbReference>
<dbReference type="InterPro" id="IPR029063">
    <property type="entry name" value="SAM-dependent_MTases_sf"/>
</dbReference>
<feature type="binding site" evidence="4">
    <location>
        <position position="306"/>
    </location>
    <ligand>
        <name>S-adenosyl-L-methionine</name>
        <dbReference type="ChEBI" id="CHEBI:59789"/>
    </ligand>
</feature>
<comment type="caution">
    <text evidence="7">The sequence shown here is derived from an EMBL/GenBank/DDBJ whole genome shotgun (WGS) entry which is preliminary data.</text>
</comment>
<dbReference type="SUPFAM" id="SSF53335">
    <property type="entry name" value="S-adenosyl-L-methionine-dependent methyltransferases"/>
    <property type="match status" value="1"/>
</dbReference>
<keyword evidence="2 4" id="KW-0808">Transferase</keyword>
<evidence type="ECO:0000256" key="2">
    <source>
        <dbReference type="ARBA" id="ARBA00022679"/>
    </source>
</evidence>
<dbReference type="RefSeq" id="WP_022921689.1">
    <property type="nucleotide sequence ID" value="NZ_BMLB01000005.1"/>
</dbReference>
<evidence type="ECO:0000313" key="7">
    <source>
        <dbReference type="EMBL" id="GGK75965.1"/>
    </source>
</evidence>
<dbReference type="InterPro" id="IPR030390">
    <property type="entry name" value="MeTrfase_TrmA_AS"/>
</dbReference>
<evidence type="ECO:0000259" key="6">
    <source>
        <dbReference type="Pfam" id="PF13649"/>
    </source>
</evidence>
<dbReference type="Gene3D" id="2.40.50.1070">
    <property type="match status" value="1"/>
</dbReference>
<dbReference type="InterPro" id="IPR010280">
    <property type="entry name" value="U5_MeTrfase_fam"/>
</dbReference>
<evidence type="ECO:0000256" key="3">
    <source>
        <dbReference type="ARBA" id="ARBA00022691"/>
    </source>
</evidence>
<dbReference type="Gene3D" id="3.40.50.150">
    <property type="entry name" value="Vaccinia Virus protein VP39"/>
    <property type="match status" value="1"/>
</dbReference>
<feature type="domain" description="Methyltransferase" evidence="6">
    <location>
        <begin position="239"/>
        <end position="304"/>
    </location>
</feature>
<evidence type="ECO:0000313" key="8">
    <source>
        <dbReference type="Proteomes" id="UP000662111"/>
    </source>
</evidence>
<feature type="binding site" evidence="4">
    <location>
        <position position="212"/>
    </location>
    <ligand>
        <name>S-adenosyl-L-methionine</name>
        <dbReference type="ChEBI" id="CHEBI:59789"/>
    </ligand>
</feature>
<evidence type="ECO:0000256" key="5">
    <source>
        <dbReference type="PROSITE-ProRule" id="PRU10015"/>
    </source>
</evidence>
<name>A0ABQ2FA10_9MICO</name>
<organism evidence="7 8">
    <name type="scientific">Ornithinimicrobium pekingense</name>
    <dbReference type="NCBI Taxonomy" id="384677"/>
    <lineage>
        <taxon>Bacteria</taxon>
        <taxon>Bacillati</taxon>
        <taxon>Actinomycetota</taxon>
        <taxon>Actinomycetes</taxon>
        <taxon>Micrococcales</taxon>
        <taxon>Ornithinimicrobiaceae</taxon>
        <taxon>Ornithinimicrobium</taxon>
    </lineage>
</organism>
<protein>
    <submittedName>
        <fullName evidence="7">23S rRNA (Uracil(747)-C(5))-methyltransferase</fullName>
    </submittedName>
</protein>
<feature type="active site" evidence="5">
    <location>
        <position position="332"/>
    </location>
</feature>
<sequence>MQCDYFDAGVCRSCALMGVPYPVQLARTQEAVATTLREHVPGSAWSDPFAGPEQGFRNKAKLVVAGTRGRPTFGVLDGDGGGVDLRHCGLYEPPLARAVPVLADLVSASGLVPYDVPSRQGELKHLLVTSSPDGELMVRLVLRSPGQLPRVRELLEPLVAALPGTRVVSVNLQPEHKAVLEGPEEIVLTPAQTLPMRLDDVTLQLRPQSFFQTNTVVAAGLYRQARAWVEEAGPETLWDLYCGVGGFALHLATPGRAVLGVERSAEAVASARASAAGQGLGQVRFEVGDATSYLAAEAPPACVVVNPPRRGIGPLAGWLEASGVPRVLYSSCNATSLARDLAAMPTLRARRARLFDMFPQSRHSEVLVELVRDEAPQPSAAIARS</sequence>
<dbReference type="EMBL" id="BMLB01000005">
    <property type="protein sequence ID" value="GGK75965.1"/>
    <property type="molecule type" value="Genomic_DNA"/>
</dbReference>
<feature type="active site" description="Nucleophile" evidence="4">
    <location>
        <position position="332"/>
    </location>
</feature>
<keyword evidence="1 4" id="KW-0489">Methyltransferase</keyword>
<dbReference type="Proteomes" id="UP000662111">
    <property type="component" value="Unassembled WGS sequence"/>
</dbReference>
<dbReference type="PANTHER" id="PTHR11061:SF30">
    <property type="entry name" value="TRNA (URACIL(54)-C(5))-METHYLTRANSFERASE"/>
    <property type="match status" value="1"/>
</dbReference>
<accession>A0ABQ2FA10</accession>
<dbReference type="PROSITE" id="PS51687">
    <property type="entry name" value="SAM_MT_RNA_M5U"/>
    <property type="match status" value="1"/>
</dbReference>
<feature type="binding site" evidence="4">
    <location>
        <position position="241"/>
    </location>
    <ligand>
        <name>S-adenosyl-L-methionine</name>
        <dbReference type="ChEBI" id="CHEBI:59789"/>
    </ligand>
</feature>
<dbReference type="InterPro" id="IPR041698">
    <property type="entry name" value="Methyltransf_25"/>
</dbReference>
<keyword evidence="3 4" id="KW-0949">S-adenosyl-L-methionine</keyword>
<comment type="similarity">
    <text evidence="4">Belongs to the class I-like SAM-binding methyltransferase superfamily. RNA M5U methyltransferase family.</text>
</comment>
<gene>
    <name evidence="7" type="primary">rumB</name>
    <name evidence="7" type="ORF">GCM10011509_25690</name>
</gene>
<dbReference type="PROSITE" id="PS01230">
    <property type="entry name" value="TRMA_1"/>
    <property type="match status" value="1"/>
</dbReference>
<keyword evidence="8" id="KW-1185">Reference proteome</keyword>
<dbReference type="Pfam" id="PF13649">
    <property type="entry name" value="Methyltransf_25"/>
    <property type="match status" value="1"/>
</dbReference>
<dbReference type="CDD" id="cd02440">
    <property type="entry name" value="AdoMet_MTases"/>
    <property type="match status" value="1"/>
</dbReference>
<feature type="binding site" evidence="4">
    <location>
        <position position="262"/>
    </location>
    <ligand>
        <name>S-adenosyl-L-methionine</name>
        <dbReference type="ChEBI" id="CHEBI:59789"/>
    </ligand>
</feature>
<reference evidence="8" key="1">
    <citation type="journal article" date="2019" name="Int. J. Syst. Evol. Microbiol.">
        <title>The Global Catalogue of Microorganisms (GCM) 10K type strain sequencing project: providing services to taxonomists for standard genome sequencing and annotation.</title>
        <authorList>
            <consortium name="The Broad Institute Genomics Platform"/>
            <consortium name="The Broad Institute Genome Sequencing Center for Infectious Disease"/>
            <person name="Wu L."/>
            <person name="Ma J."/>
        </authorList>
    </citation>
    <scope>NUCLEOTIDE SEQUENCE [LARGE SCALE GENOMIC DNA]</scope>
    <source>
        <strain evidence="8">CGMCC 1.5362</strain>
    </source>
</reference>
<evidence type="ECO:0000256" key="4">
    <source>
        <dbReference type="PROSITE-ProRule" id="PRU01024"/>
    </source>
</evidence>
<evidence type="ECO:0000256" key="1">
    <source>
        <dbReference type="ARBA" id="ARBA00022603"/>
    </source>
</evidence>
<proteinExistence type="inferred from homology"/>